<sequence length="67" mass="7326">MWAGTRHFDRHSKSTNRNPESHANATGNLIYIFGSRQPMGISDGVSSSGRGDQRLAVKDYTGFLTLG</sequence>
<evidence type="ECO:0000256" key="1">
    <source>
        <dbReference type="SAM" id="MobiDB-lite"/>
    </source>
</evidence>
<gene>
    <name evidence="2" type="ORF">AMELA_G00128080</name>
</gene>
<evidence type="ECO:0000313" key="2">
    <source>
        <dbReference type="EMBL" id="KAF4084366.1"/>
    </source>
</evidence>
<feature type="region of interest" description="Disordered" evidence="1">
    <location>
        <begin position="1"/>
        <end position="23"/>
    </location>
</feature>
<proteinExistence type="predicted"/>
<dbReference type="EMBL" id="JAAGNN010000010">
    <property type="protein sequence ID" value="KAF4084366.1"/>
    <property type="molecule type" value="Genomic_DNA"/>
</dbReference>
<dbReference type="AlphaFoldDB" id="A0A7J6AP87"/>
<keyword evidence="3" id="KW-1185">Reference proteome</keyword>
<protein>
    <submittedName>
        <fullName evidence="2">Uncharacterized protein</fullName>
    </submittedName>
</protein>
<name>A0A7J6AP87_AMEME</name>
<accession>A0A7J6AP87</accession>
<comment type="caution">
    <text evidence="2">The sequence shown here is derived from an EMBL/GenBank/DDBJ whole genome shotgun (WGS) entry which is preliminary data.</text>
</comment>
<dbReference type="Proteomes" id="UP000593565">
    <property type="component" value="Unassembled WGS sequence"/>
</dbReference>
<organism evidence="2 3">
    <name type="scientific">Ameiurus melas</name>
    <name type="common">Black bullhead</name>
    <name type="synonym">Silurus melas</name>
    <dbReference type="NCBI Taxonomy" id="219545"/>
    <lineage>
        <taxon>Eukaryota</taxon>
        <taxon>Metazoa</taxon>
        <taxon>Chordata</taxon>
        <taxon>Craniata</taxon>
        <taxon>Vertebrata</taxon>
        <taxon>Euteleostomi</taxon>
        <taxon>Actinopterygii</taxon>
        <taxon>Neopterygii</taxon>
        <taxon>Teleostei</taxon>
        <taxon>Ostariophysi</taxon>
        <taxon>Siluriformes</taxon>
        <taxon>Ictaluridae</taxon>
        <taxon>Ameiurus</taxon>
    </lineage>
</organism>
<evidence type="ECO:0000313" key="3">
    <source>
        <dbReference type="Proteomes" id="UP000593565"/>
    </source>
</evidence>
<reference evidence="2 3" key="1">
    <citation type="submission" date="2020-02" db="EMBL/GenBank/DDBJ databases">
        <title>A chromosome-scale genome assembly of the black bullhead catfish (Ameiurus melas).</title>
        <authorList>
            <person name="Wen M."/>
            <person name="Zham M."/>
            <person name="Cabau C."/>
            <person name="Klopp C."/>
            <person name="Donnadieu C."/>
            <person name="Roques C."/>
            <person name="Bouchez O."/>
            <person name="Lampietro C."/>
            <person name="Jouanno E."/>
            <person name="Herpin A."/>
            <person name="Louis A."/>
            <person name="Berthelot C."/>
            <person name="Parey E."/>
            <person name="Roest-Crollius H."/>
            <person name="Braasch I."/>
            <person name="Postlethwait J."/>
            <person name="Robinson-Rechavi M."/>
            <person name="Echchiki A."/>
            <person name="Begum T."/>
            <person name="Montfort J."/>
            <person name="Schartl M."/>
            <person name="Bobe J."/>
            <person name="Guiguen Y."/>
        </authorList>
    </citation>
    <scope>NUCLEOTIDE SEQUENCE [LARGE SCALE GENOMIC DNA]</scope>
    <source>
        <strain evidence="2">M_S1</strain>
        <tissue evidence="2">Blood</tissue>
    </source>
</reference>